<keyword evidence="3" id="KW-1185">Reference proteome</keyword>
<evidence type="ECO:0000313" key="3">
    <source>
        <dbReference type="Proteomes" id="UP001487740"/>
    </source>
</evidence>
<dbReference type="EMBL" id="JARAKH010000029">
    <property type="protein sequence ID" value="KAK8388062.1"/>
    <property type="molecule type" value="Genomic_DNA"/>
</dbReference>
<dbReference type="Proteomes" id="UP001487740">
    <property type="component" value="Unassembled WGS sequence"/>
</dbReference>
<dbReference type="AlphaFoldDB" id="A0AAW0TKL7"/>
<evidence type="ECO:0000313" key="2">
    <source>
        <dbReference type="EMBL" id="KAK8388062.1"/>
    </source>
</evidence>
<evidence type="ECO:0000256" key="1">
    <source>
        <dbReference type="SAM" id="MobiDB-lite"/>
    </source>
</evidence>
<reference evidence="2 3" key="1">
    <citation type="submission" date="2023-03" db="EMBL/GenBank/DDBJ databases">
        <title>High-quality genome of Scylla paramamosain provides insights in environmental adaptation.</title>
        <authorList>
            <person name="Zhang L."/>
        </authorList>
    </citation>
    <scope>NUCLEOTIDE SEQUENCE [LARGE SCALE GENOMIC DNA]</scope>
    <source>
        <strain evidence="2">LZ_2023a</strain>
        <tissue evidence="2">Muscle</tissue>
    </source>
</reference>
<gene>
    <name evidence="2" type="ORF">O3P69_020148</name>
</gene>
<proteinExistence type="predicted"/>
<organism evidence="2 3">
    <name type="scientific">Scylla paramamosain</name>
    <name type="common">Mud crab</name>
    <dbReference type="NCBI Taxonomy" id="85552"/>
    <lineage>
        <taxon>Eukaryota</taxon>
        <taxon>Metazoa</taxon>
        <taxon>Ecdysozoa</taxon>
        <taxon>Arthropoda</taxon>
        <taxon>Crustacea</taxon>
        <taxon>Multicrustacea</taxon>
        <taxon>Malacostraca</taxon>
        <taxon>Eumalacostraca</taxon>
        <taxon>Eucarida</taxon>
        <taxon>Decapoda</taxon>
        <taxon>Pleocyemata</taxon>
        <taxon>Brachyura</taxon>
        <taxon>Eubrachyura</taxon>
        <taxon>Portunoidea</taxon>
        <taxon>Portunidae</taxon>
        <taxon>Portuninae</taxon>
        <taxon>Scylla</taxon>
    </lineage>
</organism>
<comment type="caution">
    <text evidence="2">The sequence shown here is derived from an EMBL/GenBank/DDBJ whole genome shotgun (WGS) entry which is preliminary data.</text>
</comment>
<sequence>MEHDSLLLMKDSPPRIMAAAVTVTPTLHIHSKTTTCFSSSSSLHNIKYQAEYIYKLREDHRASALTNHGRPNWAVIAANHERVPAAWLGSDRSQSRAASRKRVSPASAANHE</sequence>
<accession>A0AAW0TKL7</accession>
<feature type="region of interest" description="Disordered" evidence="1">
    <location>
        <begin position="87"/>
        <end position="112"/>
    </location>
</feature>
<protein>
    <submittedName>
        <fullName evidence="2">Uncharacterized protein</fullName>
    </submittedName>
</protein>
<name>A0AAW0TKL7_SCYPA</name>